<dbReference type="EMBL" id="GBRH01231995">
    <property type="protein sequence ID" value="JAD65900.1"/>
    <property type="molecule type" value="Transcribed_RNA"/>
</dbReference>
<reference evidence="2" key="1">
    <citation type="submission" date="2014-09" db="EMBL/GenBank/DDBJ databases">
        <authorList>
            <person name="Magalhaes I.L.F."/>
            <person name="Oliveira U."/>
            <person name="Santos F.R."/>
            <person name="Vidigal T.H.D.A."/>
            <person name="Brescovit A.D."/>
            <person name="Santos A.J."/>
        </authorList>
    </citation>
    <scope>NUCLEOTIDE SEQUENCE</scope>
    <source>
        <tissue evidence="2">Shoot tissue taken approximately 20 cm above the soil surface</tissue>
    </source>
</reference>
<evidence type="ECO:0000313" key="2">
    <source>
        <dbReference type="EMBL" id="JAD65900.1"/>
    </source>
</evidence>
<accession>A0A0A9BXK3</accession>
<dbReference type="AlphaFoldDB" id="A0A0A9BXK3"/>
<sequence length="50" mass="5788">MNKHVKFTSFSPFSQSMLRHMKQKAPINHTGQGGEQKKKDRKAGEKAFRK</sequence>
<reference evidence="2" key="2">
    <citation type="journal article" date="2015" name="Data Brief">
        <title>Shoot transcriptome of the giant reed, Arundo donax.</title>
        <authorList>
            <person name="Barrero R.A."/>
            <person name="Guerrero F.D."/>
            <person name="Moolhuijzen P."/>
            <person name="Goolsby J.A."/>
            <person name="Tidwell J."/>
            <person name="Bellgard S.E."/>
            <person name="Bellgard M.I."/>
        </authorList>
    </citation>
    <scope>NUCLEOTIDE SEQUENCE</scope>
    <source>
        <tissue evidence="2">Shoot tissue taken approximately 20 cm above the soil surface</tissue>
    </source>
</reference>
<proteinExistence type="predicted"/>
<feature type="compositionally biased region" description="Polar residues" evidence="1">
    <location>
        <begin position="8"/>
        <end position="17"/>
    </location>
</feature>
<protein>
    <submittedName>
        <fullName evidence="2">Uncharacterized protein</fullName>
    </submittedName>
</protein>
<feature type="region of interest" description="Disordered" evidence="1">
    <location>
        <begin position="1"/>
        <end position="50"/>
    </location>
</feature>
<name>A0A0A9BXK3_ARUDO</name>
<feature type="compositionally biased region" description="Basic and acidic residues" evidence="1">
    <location>
        <begin position="35"/>
        <end position="50"/>
    </location>
</feature>
<evidence type="ECO:0000256" key="1">
    <source>
        <dbReference type="SAM" id="MobiDB-lite"/>
    </source>
</evidence>
<organism evidence="2">
    <name type="scientific">Arundo donax</name>
    <name type="common">Giant reed</name>
    <name type="synonym">Donax arundinaceus</name>
    <dbReference type="NCBI Taxonomy" id="35708"/>
    <lineage>
        <taxon>Eukaryota</taxon>
        <taxon>Viridiplantae</taxon>
        <taxon>Streptophyta</taxon>
        <taxon>Embryophyta</taxon>
        <taxon>Tracheophyta</taxon>
        <taxon>Spermatophyta</taxon>
        <taxon>Magnoliopsida</taxon>
        <taxon>Liliopsida</taxon>
        <taxon>Poales</taxon>
        <taxon>Poaceae</taxon>
        <taxon>PACMAD clade</taxon>
        <taxon>Arundinoideae</taxon>
        <taxon>Arundineae</taxon>
        <taxon>Arundo</taxon>
    </lineage>
</organism>